<keyword evidence="2" id="KW-0186">Copper</keyword>
<dbReference type="InterPro" id="IPR008972">
    <property type="entry name" value="Cupredoxin"/>
</dbReference>
<dbReference type="AlphaFoldDB" id="A0A1G6YE47"/>
<dbReference type="GO" id="GO:0009055">
    <property type="term" value="F:electron transfer activity"/>
    <property type="evidence" value="ECO:0007669"/>
    <property type="project" value="InterPro"/>
</dbReference>
<keyword evidence="3" id="KW-0732">Signal</keyword>
<feature type="chain" id="PRO_5011466313" evidence="3">
    <location>
        <begin position="20"/>
        <end position="160"/>
    </location>
</feature>
<name>A0A1G6YE47_9RHOB</name>
<dbReference type="InterPro" id="IPR050845">
    <property type="entry name" value="Cu-binding_ET"/>
</dbReference>
<accession>A0A1G6YE47</accession>
<gene>
    <name evidence="5" type="ORF">SAMN04488239_111103</name>
</gene>
<feature type="domain" description="Blue (type 1) copper" evidence="4">
    <location>
        <begin position="54"/>
        <end position="160"/>
    </location>
</feature>
<dbReference type="SUPFAM" id="SSF49503">
    <property type="entry name" value="Cupredoxins"/>
    <property type="match status" value="1"/>
</dbReference>
<dbReference type="CDD" id="cd04211">
    <property type="entry name" value="Cupredoxin_like_2"/>
    <property type="match status" value="1"/>
</dbReference>
<evidence type="ECO:0000259" key="4">
    <source>
        <dbReference type="Pfam" id="PF00127"/>
    </source>
</evidence>
<feature type="signal peptide" evidence="3">
    <location>
        <begin position="1"/>
        <end position="19"/>
    </location>
</feature>
<keyword evidence="6" id="KW-1185">Reference proteome</keyword>
<evidence type="ECO:0000313" key="5">
    <source>
        <dbReference type="EMBL" id="SDD87997.1"/>
    </source>
</evidence>
<dbReference type="Gene3D" id="2.60.40.420">
    <property type="entry name" value="Cupredoxins - blue copper proteins"/>
    <property type="match status" value="1"/>
</dbReference>
<dbReference type="GO" id="GO:0005507">
    <property type="term" value="F:copper ion binding"/>
    <property type="evidence" value="ECO:0007669"/>
    <property type="project" value="InterPro"/>
</dbReference>
<dbReference type="Pfam" id="PF00127">
    <property type="entry name" value="Copper-bind"/>
    <property type="match status" value="1"/>
</dbReference>
<evidence type="ECO:0000256" key="2">
    <source>
        <dbReference type="ARBA" id="ARBA00023008"/>
    </source>
</evidence>
<dbReference type="EMBL" id="FMZV01000011">
    <property type="protein sequence ID" value="SDD87997.1"/>
    <property type="molecule type" value="Genomic_DNA"/>
</dbReference>
<protein>
    <submittedName>
        <fullName evidence="5">Uncharacterized copper-binding protein, cupredoxin-like subfamily</fullName>
    </submittedName>
</protein>
<dbReference type="InterPro" id="IPR000923">
    <property type="entry name" value="BlueCu_1"/>
</dbReference>
<evidence type="ECO:0000256" key="3">
    <source>
        <dbReference type="SAM" id="SignalP"/>
    </source>
</evidence>
<proteinExistence type="predicted"/>
<dbReference type="RefSeq" id="WP_218128941.1">
    <property type="nucleotide sequence ID" value="NZ_FMZV01000011.1"/>
</dbReference>
<dbReference type="PANTHER" id="PTHR38439:SF3">
    <property type="entry name" value="COPPER-RESISTANT CUPROPROTEIN COPI"/>
    <property type="match status" value="1"/>
</dbReference>
<evidence type="ECO:0000256" key="1">
    <source>
        <dbReference type="ARBA" id="ARBA00022723"/>
    </source>
</evidence>
<sequence>MKTALTALAIVLAPTLALAVGTHSGGHGHEKAMAVGKPAETNPTRTVKVVMKEDYDDENVYVFDQKELSFSVGETVRLHIVNEGEEVHEFVMDTMHANAEHKEMMARFPEMEHDDPNAVRLEPGQEAEILWTFVNPGTFEFACLLPGHYEGGMHGALVVN</sequence>
<keyword evidence="1" id="KW-0479">Metal-binding</keyword>
<dbReference type="STRING" id="639004.SAMN04488239_111103"/>
<dbReference type="PROSITE" id="PS00079">
    <property type="entry name" value="MULTICOPPER_OXIDASE1"/>
    <property type="match status" value="1"/>
</dbReference>
<organism evidence="5 6">
    <name type="scientific">Ruegeria marina</name>
    <dbReference type="NCBI Taxonomy" id="639004"/>
    <lineage>
        <taxon>Bacteria</taxon>
        <taxon>Pseudomonadati</taxon>
        <taxon>Pseudomonadota</taxon>
        <taxon>Alphaproteobacteria</taxon>
        <taxon>Rhodobacterales</taxon>
        <taxon>Roseobacteraceae</taxon>
        <taxon>Ruegeria</taxon>
    </lineage>
</organism>
<evidence type="ECO:0000313" key="6">
    <source>
        <dbReference type="Proteomes" id="UP000199628"/>
    </source>
</evidence>
<dbReference type="InterPro" id="IPR033138">
    <property type="entry name" value="Cu_oxidase_CS"/>
</dbReference>
<dbReference type="PANTHER" id="PTHR38439">
    <property type="entry name" value="AURACYANIN-B"/>
    <property type="match status" value="1"/>
</dbReference>
<dbReference type="Proteomes" id="UP000199628">
    <property type="component" value="Unassembled WGS sequence"/>
</dbReference>
<reference evidence="6" key="1">
    <citation type="submission" date="2016-10" db="EMBL/GenBank/DDBJ databases">
        <authorList>
            <person name="Varghese N."/>
            <person name="Submissions S."/>
        </authorList>
    </citation>
    <scope>NUCLEOTIDE SEQUENCE [LARGE SCALE GENOMIC DNA]</scope>
    <source>
        <strain evidence="6">CGMCC 1.9108</strain>
    </source>
</reference>